<evidence type="ECO:0000256" key="3">
    <source>
        <dbReference type="ARBA" id="ARBA00022670"/>
    </source>
</evidence>
<evidence type="ECO:0000256" key="5">
    <source>
        <dbReference type="ARBA" id="ARBA00023211"/>
    </source>
</evidence>
<dbReference type="PROSITE" id="PS00631">
    <property type="entry name" value="CYTOSOL_AP"/>
    <property type="match status" value="1"/>
</dbReference>
<dbReference type="GO" id="GO:0005737">
    <property type="term" value="C:cytoplasm"/>
    <property type="evidence" value="ECO:0007669"/>
    <property type="project" value="InterPro"/>
</dbReference>
<evidence type="ECO:0000259" key="6">
    <source>
        <dbReference type="PROSITE" id="PS00631"/>
    </source>
</evidence>
<dbReference type="KEGG" id="nabu:FZC36_01765"/>
<keyword evidence="4" id="KW-0378">Hydrolase</keyword>
<keyword evidence="3" id="KW-0645">Protease</keyword>
<reference evidence="7 8" key="1">
    <citation type="submission" date="2019-08" db="EMBL/GenBank/DDBJ databases">
        <title>Highly reduced genomes of protist endosymbionts show evolutionary convergence.</title>
        <authorList>
            <person name="George E."/>
            <person name="Husnik F."/>
            <person name="Tashyreva D."/>
            <person name="Prokopchuk G."/>
            <person name="Horak A."/>
            <person name="Kwong W.K."/>
            <person name="Lukes J."/>
            <person name="Keeling P.J."/>
        </authorList>
    </citation>
    <scope>NUCLEOTIDE SEQUENCE [LARGE SCALE GENOMIC DNA]</scope>
    <source>
        <strain evidence="7">1604HC</strain>
    </source>
</reference>
<dbReference type="AlphaFoldDB" id="A0A5C0UGB9"/>
<dbReference type="Pfam" id="PF00883">
    <property type="entry name" value="Peptidase_M17"/>
    <property type="match status" value="1"/>
</dbReference>
<keyword evidence="8" id="KW-1185">Reference proteome</keyword>
<feature type="domain" description="Cytosol aminopeptidase" evidence="6">
    <location>
        <begin position="352"/>
        <end position="359"/>
    </location>
</feature>
<keyword evidence="5" id="KW-0464">Manganese</keyword>
<evidence type="ECO:0000313" key="7">
    <source>
        <dbReference type="EMBL" id="QEK39156.1"/>
    </source>
</evidence>
<keyword evidence="2 7" id="KW-0031">Aminopeptidase</keyword>
<comment type="similarity">
    <text evidence="1">Belongs to the peptidase M17 family.</text>
</comment>
<proteinExistence type="inferred from homology"/>
<accession>A0A5C0UGB9</accession>
<dbReference type="InterPro" id="IPR011356">
    <property type="entry name" value="Leucine_aapep/pepB"/>
</dbReference>
<dbReference type="Proteomes" id="UP000324924">
    <property type="component" value="Chromosome"/>
</dbReference>
<dbReference type="GO" id="GO:0030145">
    <property type="term" value="F:manganese ion binding"/>
    <property type="evidence" value="ECO:0007669"/>
    <property type="project" value="InterPro"/>
</dbReference>
<gene>
    <name evidence="7" type="ORF">FZC36_01765</name>
</gene>
<dbReference type="GO" id="GO:0070006">
    <property type="term" value="F:metalloaminopeptidase activity"/>
    <property type="evidence" value="ECO:0007669"/>
    <property type="project" value="InterPro"/>
</dbReference>
<dbReference type="PANTHER" id="PTHR11963:SF23">
    <property type="entry name" value="CYTOSOL AMINOPEPTIDASE"/>
    <property type="match status" value="1"/>
</dbReference>
<dbReference type="OrthoDB" id="9809354at2"/>
<dbReference type="PANTHER" id="PTHR11963">
    <property type="entry name" value="LEUCINE AMINOPEPTIDASE-RELATED"/>
    <property type="match status" value="1"/>
</dbReference>
<evidence type="ECO:0000256" key="2">
    <source>
        <dbReference type="ARBA" id="ARBA00022438"/>
    </source>
</evidence>
<dbReference type="CDD" id="cd00433">
    <property type="entry name" value="Peptidase_M17"/>
    <property type="match status" value="1"/>
</dbReference>
<protein>
    <submittedName>
        <fullName evidence="7">Leucyl aminopeptidase</fullName>
    </submittedName>
</protein>
<sequence length="506" mass="56420">MNKKIFKVCFDMKLDKTISIKKSKKNKCEMLDGNITFFSNEEDFLLIGIELSKHIGIDNYNVNLDSNYLFETETNDLNSNFLSFGDKVKKLYEGLMLGSWKYSGHKTMNNEDSEASLDKSNLAKSGLMEINLSFDLEKSLLEFNNSNTNEFNQTLRDAIYEMNLNPELKKNYLKECLEKITYEIDEVRKICECTNFARELVEMPSNFLTPSIFAEKAKKIEKESENKKLKITIIEEVSGGILEVSKGSLEKPKLIVCEYYGGEGEILGLVGKGVTFDSGGLSLKPAKSMEDMKTDMAGAANVLSIMKLLSDTNSKKNVVAVMPCVENMPSGSALKPGDVISAMSGQTIEVLNTDAEGRLILCDALWYIQEKLNAKTVIDFATLTGSVVVGLGELFAGLFSNDDFLSESLIKSGKRKSEFLCRLPLHKNYDKLIDSDIADMCNIQKPGSGAGSITAAQFLQRFVKKDTKWAHIDIAGTAYTSHKSMINLRKSTGFGVRLMFDFIQNI</sequence>
<dbReference type="GO" id="GO:0006508">
    <property type="term" value="P:proteolysis"/>
    <property type="evidence" value="ECO:0007669"/>
    <property type="project" value="UniProtKB-KW"/>
</dbReference>
<dbReference type="InterPro" id="IPR000819">
    <property type="entry name" value="Peptidase_M17_C"/>
</dbReference>
<evidence type="ECO:0000313" key="8">
    <source>
        <dbReference type="Proteomes" id="UP000324924"/>
    </source>
</evidence>
<dbReference type="RefSeq" id="WP_148972279.1">
    <property type="nucleotide sequence ID" value="NZ_CP043314.1"/>
</dbReference>
<dbReference type="SUPFAM" id="SSF53187">
    <property type="entry name" value="Zn-dependent exopeptidases"/>
    <property type="match status" value="1"/>
</dbReference>
<dbReference type="PRINTS" id="PR00481">
    <property type="entry name" value="LAMNOPPTDASE"/>
</dbReference>
<evidence type="ECO:0000256" key="4">
    <source>
        <dbReference type="ARBA" id="ARBA00022801"/>
    </source>
</evidence>
<dbReference type="EMBL" id="CP043314">
    <property type="protein sequence ID" value="QEK39156.1"/>
    <property type="molecule type" value="Genomic_DNA"/>
</dbReference>
<organism evidence="7 8">
    <name type="scientific">Candidatus Nesciobacter abundans</name>
    <dbReference type="NCBI Taxonomy" id="2601668"/>
    <lineage>
        <taxon>Bacteria</taxon>
        <taxon>Pseudomonadati</taxon>
        <taxon>Pseudomonadota</taxon>
        <taxon>Alphaproteobacteria</taxon>
        <taxon>Holosporales</taxon>
        <taxon>Holosporaceae</taxon>
        <taxon>Candidatus Nesciobacter</taxon>
    </lineage>
</organism>
<dbReference type="Gene3D" id="3.40.630.10">
    <property type="entry name" value="Zn peptidases"/>
    <property type="match status" value="1"/>
</dbReference>
<name>A0A5C0UGB9_9PROT</name>
<evidence type="ECO:0000256" key="1">
    <source>
        <dbReference type="ARBA" id="ARBA00009528"/>
    </source>
</evidence>